<dbReference type="Pfam" id="PF02515">
    <property type="entry name" value="CoA_transf_3"/>
    <property type="match status" value="1"/>
</dbReference>
<dbReference type="InterPro" id="IPR044855">
    <property type="entry name" value="CoA-Trfase_III_dom3_sf"/>
</dbReference>
<dbReference type="EC" id="2.8.3.19" evidence="3"/>
<dbReference type="InterPro" id="IPR050483">
    <property type="entry name" value="CoA-transferase_III_domain"/>
</dbReference>
<keyword evidence="1 3" id="KW-0808">Transferase</keyword>
<feature type="region of interest" description="Disordered" evidence="2">
    <location>
        <begin position="265"/>
        <end position="284"/>
    </location>
</feature>
<dbReference type="InterPro" id="IPR003673">
    <property type="entry name" value="CoA-Trfase_fam_III"/>
</dbReference>
<evidence type="ECO:0000256" key="2">
    <source>
        <dbReference type="SAM" id="MobiDB-lite"/>
    </source>
</evidence>
<dbReference type="SUPFAM" id="SSF89796">
    <property type="entry name" value="CoA-transferase family III (CaiB/BaiF)"/>
    <property type="match status" value="1"/>
</dbReference>
<dbReference type="Gene3D" id="3.30.1540.10">
    <property type="entry name" value="formyl-coa transferase, domain 3"/>
    <property type="match status" value="1"/>
</dbReference>
<dbReference type="PANTHER" id="PTHR48207:SF3">
    <property type="entry name" value="SUCCINATE--HYDROXYMETHYLGLUTARATE COA-TRANSFERASE"/>
    <property type="match status" value="1"/>
</dbReference>
<dbReference type="GO" id="GO:0008410">
    <property type="term" value="F:CoA-transferase activity"/>
    <property type="evidence" value="ECO:0007669"/>
    <property type="project" value="TreeGrafter"/>
</dbReference>
<dbReference type="Proteomes" id="UP000289465">
    <property type="component" value="Unassembled WGS sequence"/>
</dbReference>
<reference evidence="3 4" key="1">
    <citation type="submission" date="2018-07" db="EMBL/GenBank/DDBJ databases">
        <authorList>
            <person name="Peeters C."/>
        </authorList>
    </citation>
    <scope>NUCLEOTIDE SEQUENCE [LARGE SCALE GENOMIC DNA]</scope>
    <source>
        <strain evidence="3 4">LMG 30378</strain>
    </source>
</reference>
<accession>A0A446CAT2</accession>
<protein>
    <submittedName>
        <fullName evidence="3">Acetyl-CoA:oxalate CoA-transferase</fullName>
        <ecNumber evidence="3">2.8.3.19</ecNumber>
    </submittedName>
</protein>
<sequence length="284" mass="30701">MEMLSEADVLIENFKPSTLEKWGWRTDEFSERNPRLIHCRVSGFGSDGPYGGLPAYDTAIQAQCGLMSVNGSPESGPLRVGLPVVDMTTGLNAAIGVLLALRAREITGRGQFIETTLYANAISMLHPHASNFLGTGTCPMPTGNAHPNIYPYDSFDTATAGVYLAIGNDAQFRTLCRHLGLDGVAADSRYATNPARSVHRHLLRPMLEDALRPVDGRVLVDKLVRDGVPAAVIGSVQDVLEDPQTSHMGLLVELEPGYRGIASPIRLSGTPPTYRRPPPLFPET</sequence>
<evidence type="ECO:0000256" key="1">
    <source>
        <dbReference type="ARBA" id="ARBA00022679"/>
    </source>
</evidence>
<organism evidence="3 4">
    <name type="scientific">Achromobacter veterisilvae</name>
    <dbReference type="NCBI Taxonomy" id="2069367"/>
    <lineage>
        <taxon>Bacteria</taxon>
        <taxon>Pseudomonadati</taxon>
        <taxon>Pseudomonadota</taxon>
        <taxon>Betaproteobacteria</taxon>
        <taxon>Burkholderiales</taxon>
        <taxon>Alcaligenaceae</taxon>
        <taxon>Achromobacter</taxon>
    </lineage>
</organism>
<gene>
    <name evidence="3" type="primary">yfdE_4</name>
    <name evidence="3" type="ORF">AVE30378_01318</name>
</gene>
<evidence type="ECO:0000313" key="4">
    <source>
        <dbReference type="Proteomes" id="UP000289465"/>
    </source>
</evidence>
<dbReference type="Gene3D" id="3.40.50.10540">
    <property type="entry name" value="Crotonobetainyl-coa:carnitine coa-transferase, domain 1"/>
    <property type="match status" value="1"/>
</dbReference>
<dbReference type="AlphaFoldDB" id="A0A446CAT2"/>
<evidence type="ECO:0000313" key="3">
    <source>
        <dbReference type="EMBL" id="SSW64883.1"/>
    </source>
</evidence>
<feature type="compositionally biased region" description="Pro residues" evidence="2">
    <location>
        <begin position="274"/>
        <end position="284"/>
    </location>
</feature>
<name>A0A446CAT2_9BURK</name>
<dbReference type="EMBL" id="UFQC01000005">
    <property type="protein sequence ID" value="SSW64883.1"/>
    <property type="molecule type" value="Genomic_DNA"/>
</dbReference>
<proteinExistence type="predicted"/>
<dbReference type="PANTHER" id="PTHR48207">
    <property type="entry name" value="SUCCINATE--HYDROXYMETHYLGLUTARATE COA-TRANSFERASE"/>
    <property type="match status" value="1"/>
</dbReference>
<dbReference type="InterPro" id="IPR023606">
    <property type="entry name" value="CoA-Trfase_III_dom_1_sf"/>
</dbReference>